<evidence type="ECO:0000313" key="3">
    <source>
        <dbReference type="Proteomes" id="UP000464378"/>
    </source>
</evidence>
<gene>
    <name evidence="2" type="ORF">GMBLW1_44250</name>
</gene>
<protein>
    <submittedName>
        <fullName evidence="2">Uncharacterized protein</fullName>
    </submittedName>
</protein>
<reference evidence="2" key="1">
    <citation type="submission" date="2019-04" db="EMBL/GenBank/DDBJ databases">
        <authorList>
            <consortium name="Science for Life Laboratories"/>
        </authorList>
    </citation>
    <scope>NUCLEOTIDE SEQUENCE</scope>
    <source>
        <strain evidence="2">MBLW1</strain>
    </source>
</reference>
<dbReference type="EMBL" id="LR586016">
    <property type="protein sequence ID" value="VIP04768.1"/>
    <property type="molecule type" value="Genomic_DNA"/>
</dbReference>
<accession>A0A6C2YSR6</accession>
<dbReference type="EMBL" id="LR593887">
    <property type="protein sequence ID" value="VTS06895.1"/>
    <property type="molecule type" value="Genomic_DNA"/>
</dbReference>
<name>A0A6C2YSR6_9BACT</name>
<evidence type="ECO:0000256" key="1">
    <source>
        <dbReference type="SAM" id="Phobius"/>
    </source>
</evidence>
<keyword evidence="3" id="KW-1185">Reference proteome</keyword>
<evidence type="ECO:0000313" key="2">
    <source>
        <dbReference type="EMBL" id="VIP04768.1"/>
    </source>
</evidence>
<proteinExistence type="predicted"/>
<dbReference type="AlphaFoldDB" id="A0A6C2YSR6"/>
<keyword evidence="1" id="KW-1133">Transmembrane helix</keyword>
<dbReference type="Proteomes" id="UP000464378">
    <property type="component" value="Chromosome"/>
</dbReference>
<dbReference type="KEGG" id="tim:GMBLW1_44250"/>
<dbReference type="InParanoid" id="A0A6C2YSR6"/>
<keyword evidence="1" id="KW-0472">Membrane</keyword>
<organism evidence="2">
    <name type="scientific">Tuwongella immobilis</name>
    <dbReference type="NCBI Taxonomy" id="692036"/>
    <lineage>
        <taxon>Bacteria</taxon>
        <taxon>Pseudomonadati</taxon>
        <taxon>Planctomycetota</taxon>
        <taxon>Planctomycetia</taxon>
        <taxon>Gemmatales</taxon>
        <taxon>Gemmataceae</taxon>
        <taxon>Tuwongella</taxon>
    </lineage>
</organism>
<sequence>MFQWLRNGKRSQSKEYLIDGRLEDVIALIQVLGLDEHTHRGESALLGSLKGPPSSAEKWATVARQHPEFFRIHDGRGGESIALIARHFRPDGEDGPALTMHNVNGLIESAIQIHHGQLQRRQILRATRFLLLGSLIVAALPKVLDLIFAR</sequence>
<feature type="transmembrane region" description="Helical" evidence="1">
    <location>
        <begin position="129"/>
        <end position="149"/>
    </location>
</feature>
<dbReference type="RefSeq" id="WP_162659804.1">
    <property type="nucleotide sequence ID" value="NZ_LR593887.1"/>
</dbReference>
<keyword evidence="1" id="KW-0812">Transmembrane</keyword>